<dbReference type="Bgee" id="ENSPREG00000006766">
    <property type="expression patterns" value="Expressed in caudal fin and 1 other cell type or tissue"/>
</dbReference>
<organism evidence="3 4">
    <name type="scientific">Poecilia reticulata</name>
    <name type="common">Guppy</name>
    <name type="synonym">Acanthophacelus reticulatus</name>
    <dbReference type="NCBI Taxonomy" id="8081"/>
    <lineage>
        <taxon>Eukaryota</taxon>
        <taxon>Metazoa</taxon>
        <taxon>Chordata</taxon>
        <taxon>Craniata</taxon>
        <taxon>Vertebrata</taxon>
        <taxon>Euteleostomi</taxon>
        <taxon>Actinopterygii</taxon>
        <taxon>Neopterygii</taxon>
        <taxon>Teleostei</taxon>
        <taxon>Neoteleostei</taxon>
        <taxon>Acanthomorphata</taxon>
        <taxon>Ovalentaria</taxon>
        <taxon>Atherinomorphae</taxon>
        <taxon>Cyprinodontiformes</taxon>
        <taxon>Poeciliidae</taxon>
        <taxon>Poeciliinae</taxon>
        <taxon>Poecilia</taxon>
    </lineage>
</organism>
<dbReference type="PROSITE" id="PS51154">
    <property type="entry name" value="MACRO"/>
    <property type="match status" value="1"/>
</dbReference>
<dbReference type="AlphaFoldDB" id="A0A3P9NK60"/>
<dbReference type="SMART" id="SM00506">
    <property type="entry name" value="A1pp"/>
    <property type="match status" value="1"/>
</dbReference>
<feature type="domain" description="Macro" evidence="2">
    <location>
        <begin position="83"/>
        <end position="267"/>
    </location>
</feature>
<feature type="region of interest" description="Disordered" evidence="1">
    <location>
        <begin position="1"/>
        <end position="29"/>
    </location>
</feature>
<dbReference type="STRING" id="8081.ENSPREP00000009937"/>
<protein>
    <recommendedName>
        <fullName evidence="2">Macro domain-containing protein</fullName>
    </recommendedName>
</protein>
<dbReference type="CDD" id="cd02907">
    <property type="entry name" value="Macro_Af1521_BAL-like"/>
    <property type="match status" value="1"/>
</dbReference>
<dbReference type="InterPro" id="IPR002589">
    <property type="entry name" value="Macro_dom"/>
</dbReference>
<dbReference type="PANTHER" id="PTHR11106">
    <property type="entry name" value="GANGLIOSIDE INDUCED DIFFERENTIATION ASSOCIATED PROTEIN 2-RELATED"/>
    <property type="match status" value="1"/>
</dbReference>
<dbReference type="OMA" id="QGEANGR"/>
<sequence>MLVRRLSQTDAVGEGEEDQQCCGSPDPSHKDLHEVAAQQYKDEVSRARTAVVAGTLVKSEMLDIEDKPFLSESLGALQLAEKTAVATYNLTDDLQLMVYQGDITTFGADALVNSSNEDLNHCEGIAAALSQAGGPDVQFEIDSLRKHKGQIPTGEVVVTIGGNLPCKRLLHAVGPVAGKAAGKERVLLERTVRRALSLAELMKFKSIAMPCIGSGVFGIPVTVCSDAIVCAVKEFCSQGEKSLKTICLIDDKGEVVRAMQESCDKHLLGQSFLQPL</sequence>
<reference evidence="3" key="2">
    <citation type="submission" date="2025-08" db="UniProtKB">
        <authorList>
            <consortium name="Ensembl"/>
        </authorList>
    </citation>
    <scope>IDENTIFICATION</scope>
    <source>
        <strain evidence="3">Guanapo</strain>
    </source>
</reference>
<evidence type="ECO:0000259" key="2">
    <source>
        <dbReference type="PROSITE" id="PS51154"/>
    </source>
</evidence>
<evidence type="ECO:0000313" key="3">
    <source>
        <dbReference type="Ensembl" id="ENSPREP00000009937.1"/>
    </source>
</evidence>
<dbReference type="GeneTree" id="ENSGT00940000154311"/>
<reference evidence="3" key="3">
    <citation type="submission" date="2025-09" db="UniProtKB">
        <authorList>
            <consortium name="Ensembl"/>
        </authorList>
    </citation>
    <scope>IDENTIFICATION</scope>
    <source>
        <strain evidence="3">Guanapo</strain>
    </source>
</reference>
<name>A0A3P9NK60_POERE</name>
<dbReference type="Ensembl" id="ENSPRET00000010053.1">
    <property type="protein sequence ID" value="ENSPREP00000009937.1"/>
    <property type="gene ID" value="ENSPREG00000006766.1"/>
</dbReference>
<dbReference type="InterPro" id="IPR043472">
    <property type="entry name" value="Macro_dom-like"/>
</dbReference>
<dbReference type="PANTHER" id="PTHR11106:SF111">
    <property type="entry name" value="MACRO DOMAIN-CONTAINING PROTEIN"/>
    <property type="match status" value="1"/>
</dbReference>
<proteinExistence type="predicted"/>
<accession>A0A3P9NK60</accession>
<dbReference type="Proteomes" id="UP000242638">
    <property type="component" value="Unassembled WGS sequence"/>
</dbReference>
<evidence type="ECO:0000313" key="4">
    <source>
        <dbReference type="Proteomes" id="UP000242638"/>
    </source>
</evidence>
<dbReference type="Gene3D" id="3.40.220.10">
    <property type="entry name" value="Leucine Aminopeptidase, subunit E, domain 1"/>
    <property type="match status" value="1"/>
</dbReference>
<evidence type="ECO:0000256" key="1">
    <source>
        <dbReference type="SAM" id="MobiDB-lite"/>
    </source>
</evidence>
<dbReference type="SUPFAM" id="SSF52949">
    <property type="entry name" value="Macro domain-like"/>
    <property type="match status" value="1"/>
</dbReference>
<reference evidence="4" key="1">
    <citation type="submission" date="2013-11" db="EMBL/GenBank/DDBJ databases">
        <title>The genomic landscape of the Guanapo guppy.</title>
        <authorList>
            <person name="Kuenstner A."/>
            <person name="Dreyer C."/>
        </authorList>
    </citation>
    <scope>NUCLEOTIDE SEQUENCE</scope>
    <source>
        <strain evidence="4">Guanapo</strain>
    </source>
</reference>
<feature type="compositionally biased region" description="Polar residues" evidence="1">
    <location>
        <begin position="1"/>
        <end position="10"/>
    </location>
</feature>
<dbReference type="Pfam" id="PF01661">
    <property type="entry name" value="Macro"/>
    <property type="match status" value="1"/>
</dbReference>
<keyword evidence="4" id="KW-1185">Reference proteome</keyword>